<evidence type="ECO:0008006" key="4">
    <source>
        <dbReference type="Google" id="ProtNLM"/>
    </source>
</evidence>
<feature type="region of interest" description="Disordered" evidence="1">
    <location>
        <begin position="360"/>
        <end position="380"/>
    </location>
</feature>
<protein>
    <recommendedName>
        <fullName evidence="4">Exostosin family protein</fullName>
    </recommendedName>
</protein>
<dbReference type="RefSeq" id="WP_145389105.1">
    <property type="nucleotide sequence ID" value="NZ_CP037423.1"/>
</dbReference>
<sequence>MKLKHLLRYPFDIRLAEQQLASASKSAAKSALEPSATTIGLDLYTDHLLFDGGRHLACLAALAGKIDSPVTVRCSRVLLAAIAHKPHGGRFLAMPHVHWIEPSRPFPPHSLVLLDVDGGRADRVLSRQRTVAMLVGREPAAKTLVMPYPMHPQQIQDSADGRFNTLRTQMKAGIFFAGNQNRRYGRDSMHSEFGVLSRLEILSTLPQTFDVRIHERDADGRADRIVLRDSASAPIPAEEWMATLASHQFFLCCPGASQPVCHNAIEAMSVGTIPIIEYADRFHPELVDGVNAVCFRGRKGLIAAIRRIDSMPPEKRSRLSRNVCRHYDEHLDGARFLKRLRDETNTDFVDQISMPFHNRDFFSKASPPSGRVPLSHSRAA</sequence>
<organism evidence="2 3">
    <name type="scientific">Stieleria neptunia</name>
    <dbReference type="NCBI Taxonomy" id="2527979"/>
    <lineage>
        <taxon>Bacteria</taxon>
        <taxon>Pseudomonadati</taxon>
        <taxon>Planctomycetota</taxon>
        <taxon>Planctomycetia</taxon>
        <taxon>Pirellulales</taxon>
        <taxon>Pirellulaceae</taxon>
        <taxon>Stieleria</taxon>
    </lineage>
</organism>
<proteinExistence type="predicted"/>
<reference evidence="2 3" key="1">
    <citation type="submission" date="2019-03" db="EMBL/GenBank/DDBJ databases">
        <title>Deep-cultivation of Planctomycetes and their phenomic and genomic characterization uncovers novel biology.</title>
        <authorList>
            <person name="Wiegand S."/>
            <person name="Jogler M."/>
            <person name="Boedeker C."/>
            <person name="Pinto D."/>
            <person name="Vollmers J."/>
            <person name="Rivas-Marin E."/>
            <person name="Kohn T."/>
            <person name="Peeters S.H."/>
            <person name="Heuer A."/>
            <person name="Rast P."/>
            <person name="Oberbeckmann S."/>
            <person name="Bunk B."/>
            <person name="Jeske O."/>
            <person name="Meyerdierks A."/>
            <person name="Storesund J.E."/>
            <person name="Kallscheuer N."/>
            <person name="Luecker S."/>
            <person name="Lage O.M."/>
            <person name="Pohl T."/>
            <person name="Merkel B.J."/>
            <person name="Hornburger P."/>
            <person name="Mueller R.-W."/>
            <person name="Bruemmer F."/>
            <person name="Labrenz M."/>
            <person name="Spormann A.M."/>
            <person name="Op den Camp H."/>
            <person name="Overmann J."/>
            <person name="Amann R."/>
            <person name="Jetten M.S.M."/>
            <person name="Mascher T."/>
            <person name="Medema M.H."/>
            <person name="Devos D.P."/>
            <person name="Kaster A.-K."/>
            <person name="Ovreas L."/>
            <person name="Rohde M."/>
            <person name="Galperin M.Y."/>
            <person name="Jogler C."/>
        </authorList>
    </citation>
    <scope>NUCLEOTIDE SEQUENCE [LARGE SCALE GENOMIC DNA]</scope>
    <source>
        <strain evidence="2 3">Enr13</strain>
    </source>
</reference>
<dbReference type="EMBL" id="CP037423">
    <property type="protein sequence ID" value="QDV44832.1"/>
    <property type="molecule type" value="Genomic_DNA"/>
</dbReference>
<accession>A0A518HVE7</accession>
<dbReference type="OrthoDB" id="5696983at2"/>
<dbReference type="SUPFAM" id="SSF53756">
    <property type="entry name" value="UDP-Glycosyltransferase/glycogen phosphorylase"/>
    <property type="match status" value="1"/>
</dbReference>
<evidence type="ECO:0000313" key="3">
    <source>
        <dbReference type="Proteomes" id="UP000319004"/>
    </source>
</evidence>
<evidence type="ECO:0000256" key="1">
    <source>
        <dbReference type="SAM" id="MobiDB-lite"/>
    </source>
</evidence>
<gene>
    <name evidence="2" type="ORF">Enr13x_47030</name>
</gene>
<dbReference type="Proteomes" id="UP000319004">
    <property type="component" value="Chromosome"/>
</dbReference>
<keyword evidence="3" id="KW-1185">Reference proteome</keyword>
<name>A0A518HVE7_9BACT</name>
<evidence type="ECO:0000313" key="2">
    <source>
        <dbReference type="EMBL" id="QDV44832.1"/>
    </source>
</evidence>
<dbReference type="AlphaFoldDB" id="A0A518HVE7"/>
<dbReference type="KEGG" id="snep:Enr13x_47030"/>
<dbReference type="Gene3D" id="3.40.50.2000">
    <property type="entry name" value="Glycogen Phosphorylase B"/>
    <property type="match status" value="1"/>
</dbReference>